<organism evidence="11 12">
    <name type="scientific">Psittacicella hinzii</name>
    <dbReference type="NCBI Taxonomy" id="2028575"/>
    <lineage>
        <taxon>Bacteria</taxon>
        <taxon>Pseudomonadati</taxon>
        <taxon>Pseudomonadota</taxon>
        <taxon>Gammaproteobacteria</taxon>
        <taxon>Pasteurellales</taxon>
        <taxon>Psittacicellaceae</taxon>
        <taxon>Psittacicella</taxon>
    </lineage>
</organism>
<dbReference type="EC" id="2.7.1.12" evidence="3 10"/>
<dbReference type="CDD" id="cd02021">
    <property type="entry name" value="GntK"/>
    <property type="match status" value="1"/>
</dbReference>
<dbReference type="OrthoDB" id="9795716at2"/>
<dbReference type="EMBL" id="NRHC01000073">
    <property type="protein sequence ID" value="RIY31951.1"/>
    <property type="molecule type" value="Genomic_DNA"/>
</dbReference>
<dbReference type="AlphaFoldDB" id="A0A3A1Y3C9"/>
<dbReference type="InterPro" id="IPR031322">
    <property type="entry name" value="Shikimate/glucono_kinase"/>
</dbReference>
<dbReference type="Proteomes" id="UP000265691">
    <property type="component" value="Unassembled WGS sequence"/>
</dbReference>
<gene>
    <name evidence="11" type="primary">idnK</name>
    <name evidence="11" type="ORF">CKF54_05790</name>
</gene>
<dbReference type="PANTHER" id="PTHR43442:SF3">
    <property type="entry name" value="GLUCONOKINASE-RELATED"/>
    <property type="match status" value="1"/>
</dbReference>
<protein>
    <recommendedName>
        <fullName evidence="3 10">Gluconokinase</fullName>
        <ecNumber evidence="3 10">2.7.1.12</ecNumber>
    </recommendedName>
</protein>
<dbReference type="InterPro" id="IPR006001">
    <property type="entry name" value="Therm_gnt_kin"/>
</dbReference>
<evidence type="ECO:0000256" key="4">
    <source>
        <dbReference type="ARBA" id="ARBA00022679"/>
    </source>
</evidence>
<sequence length="179" mass="20091">MKQTQVVILMGVSSTGKSSVGKAVADMLEMKFIDGDDLHPRANILKMASGKPLDDQDRLPWLERINDAAFALRSKHESGIIICSALKRKYRDLIRQGNSGIIFLHLHANYDVILQRLLARKGHFMKANMLQSQYETLEEPQADETDVYAVNVDASFEEVCQQAKAVLEQILQANAHNVQ</sequence>
<evidence type="ECO:0000256" key="3">
    <source>
        <dbReference type="ARBA" id="ARBA00012054"/>
    </source>
</evidence>
<dbReference type="GO" id="GO:0019521">
    <property type="term" value="P:D-gluconate metabolic process"/>
    <property type="evidence" value="ECO:0007669"/>
    <property type="project" value="UniProtKB-KW"/>
</dbReference>
<keyword evidence="7 10" id="KW-0067">ATP-binding</keyword>
<evidence type="ECO:0000256" key="9">
    <source>
        <dbReference type="ARBA" id="ARBA00048090"/>
    </source>
</evidence>
<dbReference type="RefSeq" id="WP_119525420.1">
    <property type="nucleotide sequence ID" value="NZ_NRHC01000073.1"/>
</dbReference>
<dbReference type="InterPro" id="IPR027417">
    <property type="entry name" value="P-loop_NTPase"/>
</dbReference>
<name>A0A3A1Y3C9_9GAMM</name>
<dbReference type="PANTHER" id="PTHR43442">
    <property type="entry name" value="GLUCONOKINASE-RELATED"/>
    <property type="match status" value="1"/>
</dbReference>
<evidence type="ECO:0000256" key="6">
    <source>
        <dbReference type="ARBA" id="ARBA00022777"/>
    </source>
</evidence>
<evidence type="ECO:0000256" key="5">
    <source>
        <dbReference type="ARBA" id="ARBA00022741"/>
    </source>
</evidence>
<comment type="catalytic activity">
    <reaction evidence="9 10">
        <text>D-gluconate + ATP = 6-phospho-D-gluconate + ADP + H(+)</text>
        <dbReference type="Rhea" id="RHEA:19433"/>
        <dbReference type="ChEBI" id="CHEBI:15378"/>
        <dbReference type="ChEBI" id="CHEBI:18391"/>
        <dbReference type="ChEBI" id="CHEBI:30616"/>
        <dbReference type="ChEBI" id="CHEBI:58759"/>
        <dbReference type="ChEBI" id="CHEBI:456216"/>
        <dbReference type="EC" id="2.7.1.12"/>
    </reaction>
</comment>
<evidence type="ECO:0000256" key="7">
    <source>
        <dbReference type="ARBA" id="ARBA00022840"/>
    </source>
</evidence>
<reference evidence="11 12" key="1">
    <citation type="submission" date="2017-08" db="EMBL/GenBank/DDBJ databases">
        <title>Reclassification of Bisgaard taxon 37 and 44.</title>
        <authorList>
            <person name="Christensen H."/>
        </authorList>
    </citation>
    <scope>NUCLEOTIDE SEQUENCE [LARGE SCALE GENOMIC DNA]</scope>
    <source>
        <strain evidence="11 12">B96_3</strain>
    </source>
</reference>
<dbReference type="GO" id="GO:0046316">
    <property type="term" value="F:gluconokinase activity"/>
    <property type="evidence" value="ECO:0007669"/>
    <property type="project" value="UniProtKB-EC"/>
</dbReference>
<evidence type="ECO:0000256" key="2">
    <source>
        <dbReference type="ARBA" id="ARBA00008420"/>
    </source>
</evidence>
<evidence type="ECO:0000313" key="11">
    <source>
        <dbReference type="EMBL" id="RIY31951.1"/>
    </source>
</evidence>
<keyword evidence="5 10" id="KW-0547">Nucleotide-binding</keyword>
<evidence type="ECO:0000256" key="10">
    <source>
        <dbReference type="RuleBase" id="RU363066"/>
    </source>
</evidence>
<evidence type="ECO:0000256" key="1">
    <source>
        <dbReference type="ARBA" id="ARBA00004761"/>
    </source>
</evidence>
<proteinExistence type="inferred from homology"/>
<comment type="pathway">
    <text evidence="1">Carbohydrate acid metabolism.</text>
</comment>
<dbReference type="Gene3D" id="3.40.50.300">
    <property type="entry name" value="P-loop containing nucleotide triphosphate hydrolases"/>
    <property type="match status" value="1"/>
</dbReference>
<comment type="similarity">
    <text evidence="2 10">Belongs to the gluconokinase GntK/GntV family.</text>
</comment>
<keyword evidence="12" id="KW-1185">Reference proteome</keyword>
<accession>A0A3A1Y3C9</accession>
<evidence type="ECO:0000256" key="8">
    <source>
        <dbReference type="ARBA" id="ARBA00023064"/>
    </source>
</evidence>
<comment type="caution">
    <text evidence="11">The sequence shown here is derived from an EMBL/GenBank/DDBJ whole genome shotgun (WGS) entry which is preliminary data.</text>
</comment>
<dbReference type="FunFam" id="3.40.50.300:FF:000522">
    <property type="entry name" value="Gluconokinase"/>
    <property type="match status" value="1"/>
</dbReference>
<dbReference type="Pfam" id="PF01202">
    <property type="entry name" value="SKI"/>
    <property type="match status" value="1"/>
</dbReference>
<evidence type="ECO:0000313" key="12">
    <source>
        <dbReference type="Proteomes" id="UP000265691"/>
    </source>
</evidence>
<dbReference type="GO" id="GO:0005737">
    <property type="term" value="C:cytoplasm"/>
    <property type="evidence" value="ECO:0007669"/>
    <property type="project" value="TreeGrafter"/>
</dbReference>
<keyword evidence="6 10" id="KW-0418">Kinase</keyword>
<dbReference type="SUPFAM" id="SSF52540">
    <property type="entry name" value="P-loop containing nucleoside triphosphate hydrolases"/>
    <property type="match status" value="1"/>
</dbReference>
<keyword evidence="4 10" id="KW-0808">Transferase</keyword>
<keyword evidence="8" id="KW-0311">Gluconate utilization</keyword>
<dbReference type="GO" id="GO:0005524">
    <property type="term" value="F:ATP binding"/>
    <property type="evidence" value="ECO:0007669"/>
    <property type="project" value="UniProtKB-KW"/>
</dbReference>
<dbReference type="NCBIfam" id="TIGR01313">
    <property type="entry name" value="therm_gnt_kin"/>
    <property type="match status" value="1"/>
</dbReference>